<gene>
    <name evidence="2" type="ORF">g.53847</name>
</gene>
<protein>
    <recommendedName>
        <fullName evidence="3">WAP domain-containing protein</fullName>
    </recommendedName>
</protein>
<evidence type="ECO:0008006" key="3">
    <source>
        <dbReference type="Google" id="ProtNLM"/>
    </source>
</evidence>
<name>A0A1B6KRN5_9HEMI</name>
<sequence>MCTSTTPFVITLSVIISAGTLCLSQPTKSDDQEGPLNLAFSKMALFNEEPCLQAGGLCLEKENCPEGKLTEERGLCAEQQKRGVECCLSVSKNVTDCMGLGGVCRDSCPESIQIKRAEDCKTQICCALVN</sequence>
<dbReference type="AlphaFoldDB" id="A0A1B6KRN5"/>
<proteinExistence type="predicted"/>
<evidence type="ECO:0000313" key="2">
    <source>
        <dbReference type="EMBL" id="JAT14080.1"/>
    </source>
</evidence>
<reference evidence="2" key="1">
    <citation type="submission" date="2015-11" db="EMBL/GenBank/DDBJ databases">
        <title>De novo transcriptome assembly of four potential Pierce s Disease insect vectors from Arizona vineyards.</title>
        <authorList>
            <person name="Tassone E.E."/>
        </authorList>
    </citation>
    <scope>NUCLEOTIDE SEQUENCE</scope>
</reference>
<dbReference type="EMBL" id="GEBQ01025897">
    <property type="protein sequence ID" value="JAT14080.1"/>
    <property type="molecule type" value="Transcribed_RNA"/>
</dbReference>
<feature type="signal peptide" evidence="1">
    <location>
        <begin position="1"/>
        <end position="24"/>
    </location>
</feature>
<feature type="chain" id="PRO_5008586809" description="WAP domain-containing protein" evidence="1">
    <location>
        <begin position="25"/>
        <end position="130"/>
    </location>
</feature>
<organism evidence="2">
    <name type="scientific">Graphocephala atropunctata</name>
    <dbReference type="NCBI Taxonomy" id="36148"/>
    <lineage>
        <taxon>Eukaryota</taxon>
        <taxon>Metazoa</taxon>
        <taxon>Ecdysozoa</taxon>
        <taxon>Arthropoda</taxon>
        <taxon>Hexapoda</taxon>
        <taxon>Insecta</taxon>
        <taxon>Pterygota</taxon>
        <taxon>Neoptera</taxon>
        <taxon>Paraneoptera</taxon>
        <taxon>Hemiptera</taxon>
        <taxon>Auchenorrhyncha</taxon>
        <taxon>Membracoidea</taxon>
        <taxon>Cicadellidae</taxon>
        <taxon>Cicadellinae</taxon>
        <taxon>Cicadellini</taxon>
        <taxon>Graphocephala</taxon>
    </lineage>
</organism>
<keyword evidence="1" id="KW-0732">Signal</keyword>
<accession>A0A1B6KRN5</accession>
<evidence type="ECO:0000256" key="1">
    <source>
        <dbReference type="SAM" id="SignalP"/>
    </source>
</evidence>